<gene>
    <name evidence="1" type="ORF">CD33_12415</name>
</gene>
<dbReference type="EMBL" id="JPVO01000052">
    <property type="protein sequence ID" value="KGR75076.1"/>
    <property type="molecule type" value="Genomic_DNA"/>
</dbReference>
<reference evidence="1 2" key="1">
    <citation type="submission" date="2014-02" db="EMBL/GenBank/DDBJ databases">
        <title>Draft genome sequence of Lysinibacillus sinduriensis JCM 15800.</title>
        <authorList>
            <person name="Zhang F."/>
            <person name="Wang G."/>
            <person name="Zhang L."/>
        </authorList>
    </citation>
    <scope>NUCLEOTIDE SEQUENCE [LARGE SCALE GENOMIC DNA]</scope>
    <source>
        <strain evidence="1 2">JCM 15800</strain>
    </source>
</reference>
<sequence length="394" mass="47085">MEELLRTYRSPILRNFEIKSVLNTILPSHIPDYFKKLRAITDTGNSWEKISRVLDTNMVEFPESDKAIESMLFEKLFFEVQDHVHLYHFESEIDADEFVSRFEDEVYINRPLNAIVLPNEKVISMRKDGNTILFLYRFETIKLGGDEQNANFYVPFLLDFENSILQIRLRKHYLSKSSANHIALLDELKNFINNLDGDLSISEYNESTVHSLLYNIFKEESENAEEIIKQHMKDHLTEGEIDRKILTFLKDELYMEEPELYSERVKSAYYQDLSLHLNPTEFYNGFIFAFTFLDKNFIRSSTRNPKRDPIYNSKVYWNLKDLIHEYEEVSELSCFWKFEEEDFEKVPEGEDFLFVEVSLRERYGSIEIHYYNSPSEKRRVKEKYVHSRIGKYLL</sequence>
<comment type="caution">
    <text evidence="1">The sequence shown here is derived from an EMBL/GenBank/DDBJ whole genome shotgun (WGS) entry which is preliminary data.</text>
</comment>
<name>A0A0A3HR42_9BACL</name>
<dbReference type="RefSeq" id="WP_036201074.1">
    <property type="nucleotide sequence ID" value="NZ_AVCY01000004.1"/>
</dbReference>
<evidence type="ECO:0000313" key="1">
    <source>
        <dbReference type="EMBL" id="KGR75076.1"/>
    </source>
</evidence>
<keyword evidence="2" id="KW-1185">Reference proteome</keyword>
<dbReference type="STRING" id="1384057.CD33_12415"/>
<dbReference type="Proteomes" id="UP000030408">
    <property type="component" value="Unassembled WGS sequence"/>
</dbReference>
<protein>
    <submittedName>
        <fullName evidence="1">Uncharacterized protein</fullName>
    </submittedName>
</protein>
<proteinExistence type="predicted"/>
<dbReference type="AlphaFoldDB" id="A0A0A3HR42"/>
<evidence type="ECO:0000313" key="2">
    <source>
        <dbReference type="Proteomes" id="UP000030408"/>
    </source>
</evidence>
<accession>A0A0A3HR42</accession>
<organism evidence="1 2">
    <name type="scientific">Ureibacillus sinduriensis BLB-1 = JCM 15800</name>
    <dbReference type="NCBI Taxonomy" id="1384057"/>
    <lineage>
        <taxon>Bacteria</taxon>
        <taxon>Bacillati</taxon>
        <taxon>Bacillota</taxon>
        <taxon>Bacilli</taxon>
        <taxon>Bacillales</taxon>
        <taxon>Caryophanaceae</taxon>
        <taxon>Ureibacillus</taxon>
    </lineage>
</organism>
<dbReference type="OrthoDB" id="2599301at2"/>